<dbReference type="PANTHER" id="PTHR11469:SF1">
    <property type="entry name" value="GLUCOSE-6-PHOSPHATE ISOMERASE"/>
    <property type="match status" value="1"/>
</dbReference>
<evidence type="ECO:0000313" key="2">
    <source>
        <dbReference type="Proteomes" id="UP000718793"/>
    </source>
</evidence>
<organism evidence="1 2">
    <name type="scientific">Mycoplasma zalophi</name>
    <dbReference type="NCBI Taxonomy" id="191287"/>
    <lineage>
        <taxon>Bacteria</taxon>
        <taxon>Bacillati</taxon>
        <taxon>Mycoplasmatota</taxon>
        <taxon>Mollicutes</taxon>
        <taxon>Mycoplasmataceae</taxon>
        <taxon>Mycoplasma</taxon>
    </lineage>
</organism>
<sequence length="440" mass="50870">MIGKISLKLANELNSKFTEKYQKIIYGLANNIASRNIDGHEFLDFLDLANPKNLEVKEISDLSFKWKTEVNVLLVISAYSLSLHSKSVIDYIGNNHFINHRNLSKNKKNMEIIYLDHILNSKELKNLENYLDDKPFAIHVISKSGNDIDVLANFQFFSEIMERKLGLKNSSQYICITTNPNTGNLNKIAYYKQYKIFTFLDKIPEVYSIFTSVGLLPMACAGIDISRILSGAAKAKMDFSSTNLSQNIAYQYAFARLYLKNMGLDHEIFVNFDNDLATFSKYWQYLFSQTNSKENKSLYLDIANFSKEISTRSQFFQQGYKKTQQIDSLFLTILSTQRLFDEKHIGNYERNKPYFELPSTTPNQLLLYSQNAYNDLFQKVGHYQNIQITLEDNSEDTIGQLIVFLQNSSLMSAYLLGVNPFDGRSYDIYNRFLKDILEKI</sequence>
<reference evidence="1" key="1">
    <citation type="submission" date="2021-06" db="EMBL/GenBank/DDBJ databases">
        <title>Novel Mycoplasma species detected in California sea lions (Zalophus californianus) from the USA.</title>
        <authorList>
            <person name="Volokhov D.V."/>
            <person name="Furtak V.A."/>
            <person name="Zagorodnyaya T.A."/>
        </authorList>
    </citation>
    <scope>NUCLEOTIDE SEQUENCE [LARGE SCALE GENOMIC DNA]</scope>
    <source>
        <strain evidence="1">CSL 5346</strain>
    </source>
</reference>
<dbReference type="InterPro" id="IPR001672">
    <property type="entry name" value="G6P_Isomerase"/>
</dbReference>
<dbReference type="RefSeq" id="WP_216488667.1">
    <property type="nucleotide sequence ID" value="NZ_JAHMHH010000001.1"/>
</dbReference>
<dbReference type="EMBL" id="JAHMHH010000001">
    <property type="protein sequence ID" value="MBU4692255.1"/>
    <property type="molecule type" value="Genomic_DNA"/>
</dbReference>
<dbReference type="PANTHER" id="PTHR11469">
    <property type="entry name" value="GLUCOSE-6-PHOSPHATE ISOMERASE"/>
    <property type="match status" value="1"/>
</dbReference>
<dbReference type="PROSITE" id="PS51463">
    <property type="entry name" value="P_GLUCOSE_ISOMERASE_3"/>
    <property type="match status" value="1"/>
</dbReference>
<proteinExistence type="predicted"/>
<dbReference type="Proteomes" id="UP000718793">
    <property type="component" value="Unassembled WGS sequence"/>
</dbReference>
<evidence type="ECO:0000313" key="1">
    <source>
        <dbReference type="EMBL" id="MBU4692255.1"/>
    </source>
</evidence>
<keyword evidence="2" id="KW-1185">Reference proteome</keyword>
<dbReference type="Pfam" id="PF00342">
    <property type="entry name" value="PGI"/>
    <property type="match status" value="1"/>
</dbReference>
<evidence type="ECO:0008006" key="3">
    <source>
        <dbReference type="Google" id="ProtNLM"/>
    </source>
</evidence>
<name>A0ABS6DPK5_9MOLU</name>
<gene>
    <name evidence="1" type="ORF">KQ875_01425</name>
</gene>
<comment type="caution">
    <text evidence="1">The sequence shown here is derived from an EMBL/GenBank/DDBJ whole genome shotgun (WGS) entry which is preliminary data.</text>
</comment>
<accession>A0ABS6DPK5</accession>
<protein>
    <recommendedName>
        <fullName evidence="3">Glucose-6-phosphate isomerase</fullName>
    </recommendedName>
</protein>